<evidence type="ECO:0000313" key="4">
    <source>
        <dbReference type="Proteomes" id="UP000430021"/>
    </source>
</evidence>
<comment type="caution">
    <text evidence="3">The sequence shown here is derived from an EMBL/GenBank/DDBJ whole genome shotgun (WGS) entry which is preliminary data.</text>
</comment>
<dbReference type="EMBL" id="JACICE010000002">
    <property type="protein sequence ID" value="MBB3775555.1"/>
    <property type="molecule type" value="Genomic_DNA"/>
</dbReference>
<feature type="transmembrane region" description="Helical" evidence="1">
    <location>
        <begin position="98"/>
        <end position="116"/>
    </location>
</feature>
<name>A0A6I4ULM1_9SPHN</name>
<dbReference type="AlphaFoldDB" id="A0A6I4ULM1"/>
<dbReference type="EMBL" id="WTYB01000002">
    <property type="protein sequence ID" value="MXP39346.1"/>
    <property type="molecule type" value="Genomic_DNA"/>
</dbReference>
<feature type="transmembrane region" description="Helical" evidence="1">
    <location>
        <begin position="69"/>
        <end position="86"/>
    </location>
</feature>
<feature type="transmembrane region" description="Helical" evidence="1">
    <location>
        <begin position="44"/>
        <end position="62"/>
    </location>
</feature>
<keyword evidence="5" id="KW-1185">Reference proteome</keyword>
<reference evidence="3 4" key="1">
    <citation type="submission" date="2019-12" db="EMBL/GenBank/DDBJ databases">
        <title>Genomic-based taxomic classification of the family Erythrobacteraceae.</title>
        <authorList>
            <person name="Xu L."/>
        </authorList>
    </citation>
    <scope>NUCLEOTIDE SEQUENCE [LARGE SCALE GENOMIC DNA]</scope>
    <source>
        <strain evidence="3 4">JCM 10282</strain>
    </source>
</reference>
<dbReference type="Proteomes" id="UP000548685">
    <property type="component" value="Unassembled WGS sequence"/>
</dbReference>
<reference evidence="2 5" key="2">
    <citation type="submission" date="2020-08" db="EMBL/GenBank/DDBJ databases">
        <title>Genomic Encyclopedia of Type Strains, Phase IV (KMG-IV): sequencing the most valuable type-strain genomes for metagenomic binning, comparative biology and taxonomic classification.</title>
        <authorList>
            <person name="Goeker M."/>
        </authorList>
    </citation>
    <scope>NUCLEOTIDE SEQUENCE [LARGE SCALE GENOMIC DNA]</scope>
    <source>
        <strain evidence="2 5">DSM 8510</strain>
    </source>
</reference>
<proteinExistence type="predicted"/>
<dbReference type="RefSeq" id="WP_160761395.1">
    <property type="nucleotide sequence ID" value="NZ_BAAADZ010000010.1"/>
</dbReference>
<protein>
    <recommendedName>
        <fullName evidence="6">Phosphopantetheine adenylyltransferase</fullName>
    </recommendedName>
</protein>
<evidence type="ECO:0008006" key="6">
    <source>
        <dbReference type="Google" id="ProtNLM"/>
    </source>
</evidence>
<evidence type="ECO:0000313" key="2">
    <source>
        <dbReference type="EMBL" id="MBB3775555.1"/>
    </source>
</evidence>
<evidence type="ECO:0000256" key="1">
    <source>
        <dbReference type="SAM" id="Phobius"/>
    </source>
</evidence>
<dbReference type="Proteomes" id="UP000430021">
    <property type="component" value="Unassembled WGS sequence"/>
</dbReference>
<keyword evidence="1" id="KW-0472">Membrane</keyword>
<dbReference type="OrthoDB" id="7391202at2"/>
<keyword evidence="1" id="KW-0812">Transmembrane</keyword>
<sequence length="118" mass="13105">MMQLILWLMLAAIHAMPALALFRPATLTSLYRLQPDNPLFLLMQHRAGLFFAVFVACIFAAFVPEGRRLAVLVVGIRMVSFLILYWQAGSPAPLRKIAQVDLAGLPVLAGVAWLAFRQ</sequence>
<organism evidence="3 4">
    <name type="scientific">Erythrobacter ramosus</name>
    <dbReference type="NCBI Taxonomy" id="35811"/>
    <lineage>
        <taxon>Bacteria</taxon>
        <taxon>Pseudomonadati</taxon>
        <taxon>Pseudomonadota</taxon>
        <taxon>Alphaproteobacteria</taxon>
        <taxon>Sphingomonadales</taxon>
        <taxon>Erythrobacteraceae</taxon>
        <taxon>Erythrobacter/Porphyrobacter group</taxon>
        <taxon>Erythrobacter</taxon>
    </lineage>
</organism>
<gene>
    <name evidence="2" type="ORF">FHS52_001524</name>
    <name evidence="3" type="ORF">GRI59_12085</name>
</gene>
<evidence type="ECO:0000313" key="3">
    <source>
        <dbReference type="EMBL" id="MXP39346.1"/>
    </source>
</evidence>
<accession>A0A6I4ULM1</accession>
<keyword evidence="1" id="KW-1133">Transmembrane helix</keyword>
<evidence type="ECO:0000313" key="5">
    <source>
        <dbReference type="Proteomes" id="UP000548685"/>
    </source>
</evidence>